<dbReference type="Gene3D" id="3.40.1110.10">
    <property type="entry name" value="Calcium-transporting ATPase, cytoplasmic domain N"/>
    <property type="match status" value="1"/>
</dbReference>
<reference evidence="1" key="1">
    <citation type="submission" date="2021-07" db="EMBL/GenBank/DDBJ databases">
        <authorList>
            <person name="Durling M."/>
        </authorList>
    </citation>
    <scope>NUCLEOTIDE SEQUENCE</scope>
</reference>
<protein>
    <submittedName>
        <fullName evidence="1">Uncharacterized protein</fullName>
    </submittedName>
</protein>
<dbReference type="GO" id="GO:0000166">
    <property type="term" value="F:nucleotide binding"/>
    <property type="evidence" value="ECO:0007669"/>
    <property type="project" value="InterPro"/>
</dbReference>
<keyword evidence="2" id="KW-1185">Reference proteome</keyword>
<sequence>MTVGTKRMVKRNVVVRKLDSLEALCGITTISRTIPTFYRHLLRQDRKGTYSVVTSDNPLDPTRGELSYAQAAPAEVFNERGPDEKNMTPSNYEDLHRGNNDLGHFLNIVSLANLAHVHQSENEWKAHGNPTETAIQVFASRFPLQ</sequence>
<comment type="caution">
    <text evidence="1">The sequence shown here is derived from an EMBL/GenBank/DDBJ whole genome shotgun (WGS) entry which is preliminary data.</text>
</comment>
<organism evidence="1 2">
    <name type="scientific">Hymenoscyphus albidus</name>
    <dbReference type="NCBI Taxonomy" id="595503"/>
    <lineage>
        <taxon>Eukaryota</taxon>
        <taxon>Fungi</taxon>
        <taxon>Dikarya</taxon>
        <taxon>Ascomycota</taxon>
        <taxon>Pezizomycotina</taxon>
        <taxon>Leotiomycetes</taxon>
        <taxon>Helotiales</taxon>
        <taxon>Helotiaceae</taxon>
        <taxon>Hymenoscyphus</taxon>
    </lineage>
</organism>
<dbReference type="OrthoDB" id="3352408at2759"/>
<name>A0A9N9Q4A2_9HELO</name>
<accession>A0A9N9Q4A2</accession>
<dbReference type="EMBL" id="CAJVRM010000059">
    <property type="protein sequence ID" value="CAG8973006.1"/>
    <property type="molecule type" value="Genomic_DNA"/>
</dbReference>
<evidence type="ECO:0000313" key="2">
    <source>
        <dbReference type="Proteomes" id="UP000701801"/>
    </source>
</evidence>
<proteinExistence type="predicted"/>
<gene>
    <name evidence="1" type="ORF">HYALB_00007853</name>
</gene>
<dbReference type="AlphaFoldDB" id="A0A9N9Q4A2"/>
<dbReference type="Pfam" id="PF13246">
    <property type="entry name" value="Cation_ATPase"/>
    <property type="match status" value="1"/>
</dbReference>
<dbReference type="Proteomes" id="UP000701801">
    <property type="component" value="Unassembled WGS sequence"/>
</dbReference>
<evidence type="ECO:0000313" key="1">
    <source>
        <dbReference type="EMBL" id="CAG8973006.1"/>
    </source>
</evidence>
<dbReference type="SUPFAM" id="SSF81660">
    <property type="entry name" value="Metal cation-transporting ATPase, ATP-binding domain N"/>
    <property type="match status" value="1"/>
</dbReference>
<dbReference type="InterPro" id="IPR023299">
    <property type="entry name" value="ATPase_P-typ_cyto_dom_N"/>
</dbReference>